<dbReference type="EMBL" id="CP065047">
    <property type="protein sequence ID" value="QPI36199.1"/>
    <property type="molecule type" value="Genomic_DNA"/>
</dbReference>
<evidence type="ECO:0000313" key="3">
    <source>
        <dbReference type="EMBL" id="QPI36199.1"/>
    </source>
</evidence>
<dbReference type="Proteomes" id="UP000465306">
    <property type="component" value="Unassembled WGS sequence"/>
</dbReference>
<dbReference type="EMBL" id="BLKU01000005">
    <property type="protein sequence ID" value="GFG67915.1"/>
    <property type="molecule type" value="Genomic_DNA"/>
</dbReference>
<evidence type="ECO:0000313" key="2">
    <source>
        <dbReference type="EMBL" id="GFG67915.1"/>
    </source>
</evidence>
<accession>A0AAX1J417</accession>
<keyword evidence="1" id="KW-0812">Transmembrane</keyword>
<dbReference type="AlphaFoldDB" id="A0AAX1J417"/>
<evidence type="ECO:0000313" key="5">
    <source>
        <dbReference type="Proteomes" id="UP000663583"/>
    </source>
</evidence>
<keyword evidence="4" id="KW-1185">Reference proteome</keyword>
<dbReference type="Proteomes" id="UP000663583">
    <property type="component" value="Chromosome"/>
</dbReference>
<sequence>MLLVPLAPLPVEITNHTEWWQPWLPVGTGLVVAMVAFAGVLLSNRTNRRAIAAADGREVDKWRRDTLLRLCSDAVTASLDVETLYEKGVEERQNLDGDAIAAAIHKIGPVAETINLIGITALVELARRLEEACNGIQTYAEEFVVARITYENLLDDFKNASPEATPLEVAAASNEARQVGLTNAESEFAASIARMATVRGFFIQKAGEVLNEKTSKGKKRRWYFLHLR</sequence>
<organism evidence="3 5">
    <name type="scientific">Mycobacterium kubicae</name>
    <dbReference type="NCBI Taxonomy" id="120959"/>
    <lineage>
        <taxon>Bacteria</taxon>
        <taxon>Bacillati</taxon>
        <taxon>Actinomycetota</taxon>
        <taxon>Actinomycetes</taxon>
        <taxon>Mycobacteriales</taxon>
        <taxon>Mycobacteriaceae</taxon>
        <taxon>Mycobacterium</taxon>
        <taxon>Mycobacterium simiae complex</taxon>
    </lineage>
</organism>
<dbReference type="KEGG" id="mku:I2456_16795"/>
<protein>
    <recommendedName>
        <fullName evidence="6">LemA family protein</fullName>
    </recommendedName>
</protein>
<dbReference type="RefSeq" id="WP_139823286.1">
    <property type="nucleotide sequence ID" value="NZ_BLKU01000005.1"/>
</dbReference>
<reference evidence="2" key="2">
    <citation type="submission" date="2020-02" db="EMBL/GenBank/DDBJ databases">
        <authorList>
            <person name="Matsumoto Y."/>
            <person name="Kinjo T."/>
            <person name="Motooka D."/>
            <person name="Nabeya D."/>
            <person name="Jung N."/>
            <person name="Uechi K."/>
            <person name="Horii T."/>
            <person name="Iida T."/>
            <person name="Fujita J."/>
            <person name="Nakamura S."/>
        </authorList>
    </citation>
    <scope>NUCLEOTIDE SEQUENCE</scope>
    <source>
        <strain evidence="2">JCM 13573</strain>
    </source>
</reference>
<evidence type="ECO:0000256" key="1">
    <source>
        <dbReference type="SAM" id="Phobius"/>
    </source>
</evidence>
<gene>
    <name evidence="3" type="ORF">I2456_16795</name>
    <name evidence="2" type="ORF">MKUB_54050</name>
</gene>
<proteinExistence type="predicted"/>
<reference evidence="3" key="3">
    <citation type="submission" date="2020-11" db="EMBL/GenBank/DDBJ databases">
        <title>Intraspecies plasmid and genomic variation of Mycobacterium kubicae revealed by the complete genome sequences of two clinical isolates.</title>
        <authorList>
            <person name="Hendrix J.R."/>
            <person name="Epperson L.E."/>
            <person name="Honda J.R."/>
            <person name="Strong M."/>
        </authorList>
    </citation>
    <scope>NUCLEOTIDE SEQUENCE</scope>
    <source>
        <strain evidence="3">JCM 13573</strain>
    </source>
</reference>
<keyword evidence="1" id="KW-1133">Transmembrane helix</keyword>
<evidence type="ECO:0000313" key="4">
    <source>
        <dbReference type="Proteomes" id="UP000465306"/>
    </source>
</evidence>
<feature type="transmembrane region" description="Helical" evidence="1">
    <location>
        <begin position="20"/>
        <end position="42"/>
    </location>
</feature>
<keyword evidence="1" id="KW-0472">Membrane</keyword>
<name>A0AAX1J417_9MYCO</name>
<evidence type="ECO:0008006" key="6">
    <source>
        <dbReference type="Google" id="ProtNLM"/>
    </source>
</evidence>
<reference evidence="2 4" key="1">
    <citation type="journal article" date="2019" name="Emerg. Microbes Infect.">
        <title>Comprehensive subspecies identification of 175 nontuberculous mycobacteria species based on 7547 genomic profiles.</title>
        <authorList>
            <person name="Matsumoto Y."/>
            <person name="Kinjo T."/>
            <person name="Motooka D."/>
            <person name="Nabeya D."/>
            <person name="Jung N."/>
            <person name="Uechi K."/>
            <person name="Horii T."/>
            <person name="Iida T."/>
            <person name="Fujita J."/>
            <person name="Nakamura S."/>
        </authorList>
    </citation>
    <scope>NUCLEOTIDE SEQUENCE [LARGE SCALE GENOMIC DNA]</scope>
    <source>
        <strain evidence="2 4">JCM 13573</strain>
    </source>
</reference>